<dbReference type="EMBL" id="RDQH01000340">
    <property type="protein sequence ID" value="RXH76843.1"/>
    <property type="molecule type" value="Genomic_DNA"/>
</dbReference>
<dbReference type="AlphaFoldDB" id="A0A498I6V9"/>
<sequence>MSTVQSYFPSTETVFIMLTNAWTEALLKGSTDMISKLKTAYKSELSNMIKFEMSSLENSYRLVALLDVERSWSMEKGALLERLHDTESMLA</sequence>
<dbReference type="Proteomes" id="UP000290289">
    <property type="component" value="Chromosome 14"/>
</dbReference>
<evidence type="ECO:0000313" key="2">
    <source>
        <dbReference type="Proteomes" id="UP000290289"/>
    </source>
</evidence>
<organism evidence="1 2">
    <name type="scientific">Malus domestica</name>
    <name type="common">Apple</name>
    <name type="synonym">Pyrus malus</name>
    <dbReference type="NCBI Taxonomy" id="3750"/>
    <lineage>
        <taxon>Eukaryota</taxon>
        <taxon>Viridiplantae</taxon>
        <taxon>Streptophyta</taxon>
        <taxon>Embryophyta</taxon>
        <taxon>Tracheophyta</taxon>
        <taxon>Spermatophyta</taxon>
        <taxon>Magnoliopsida</taxon>
        <taxon>eudicotyledons</taxon>
        <taxon>Gunneridae</taxon>
        <taxon>Pentapetalae</taxon>
        <taxon>rosids</taxon>
        <taxon>fabids</taxon>
        <taxon>Rosales</taxon>
        <taxon>Rosaceae</taxon>
        <taxon>Amygdaloideae</taxon>
        <taxon>Maleae</taxon>
        <taxon>Malus</taxon>
    </lineage>
</organism>
<keyword evidence="2" id="KW-1185">Reference proteome</keyword>
<comment type="caution">
    <text evidence="1">The sequence shown here is derived from an EMBL/GenBank/DDBJ whole genome shotgun (WGS) entry which is preliminary data.</text>
</comment>
<proteinExistence type="predicted"/>
<reference evidence="1 2" key="1">
    <citation type="submission" date="2018-10" db="EMBL/GenBank/DDBJ databases">
        <title>A high-quality apple genome assembly.</title>
        <authorList>
            <person name="Hu J."/>
        </authorList>
    </citation>
    <scope>NUCLEOTIDE SEQUENCE [LARGE SCALE GENOMIC DNA]</scope>
    <source>
        <strain evidence="2">cv. HFTH1</strain>
        <tissue evidence="1">Young leaf</tissue>
    </source>
</reference>
<accession>A0A498I6V9</accession>
<gene>
    <name evidence="1" type="ORF">DVH24_019731</name>
</gene>
<evidence type="ECO:0000313" key="1">
    <source>
        <dbReference type="EMBL" id="RXH76843.1"/>
    </source>
</evidence>
<protein>
    <submittedName>
        <fullName evidence="1">Uncharacterized protein</fullName>
    </submittedName>
</protein>
<name>A0A498I6V9_MALDO</name>